<dbReference type="Pfam" id="PF07238">
    <property type="entry name" value="PilZ"/>
    <property type="match status" value="1"/>
</dbReference>
<evidence type="ECO:0000313" key="1">
    <source>
        <dbReference type="EMBL" id="ARQ02008.1"/>
    </source>
</evidence>
<dbReference type="GO" id="GO:0035438">
    <property type="term" value="F:cyclic-di-GMP binding"/>
    <property type="evidence" value="ECO:0007669"/>
    <property type="project" value="InterPro"/>
</dbReference>
<dbReference type="Proteomes" id="UP000194137">
    <property type="component" value="Chromosome"/>
</dbReference>
<keyword evidence="2" id="KW-1185">Reference proteome</keyword>
<organism evidence="1 2">
    <name type="scientific">Pseudorhodoplanes sinuspersici</name>
    <dbReference type="NCBI Taxonomy" id="1235591"/>
    <lineage>
        <taxon>Bacteria</taxon>
        <taxon>Pseudomonadati</taxon>
        <taxon>Pseudomonadota</taxon>
        <taxon>Alphaproteobacteria</taxon>
        <taxon>Hyphomicrobiales</taxon>
        <taxon>Pseudorhodoplanes</taxon>
    </lineage>
</organism>
<dbReference type="KEGG" id="psin:CAK95_25085"/>
<dbReference type="OrthoDB" id="8479831at2"/>
<dbReference type="EMBL" id="CP021112">
    <property type="protein sequence ID" value="ARQ02008.1"/>
    <property type="molecule type" value="Genomic_DNA"/>
</dbReference>
<dbReference type="SUPFAM" id="SSF141371">
    <property type="entry name" value="PilZ domain-like"/>
    <property type="match status" value="1"/>
</dbReference>
<accession>A0A1W6ZXK2</accession>
<proteinExistence type="predicted"/>
<protein>
    <submittedName>
        <fullName evidence="1">Uncharacterized protein</fullName>
    </submittedName>
</protein>
<reference evidence="1 2" key="1">
    <citation type="submission" date="2017-05" db="EMBL/GenBank/DDBJ databases">
        <title>Full genome sequence of Pseudorhodoplanes sinuspersici.</title>
        <authorList>
            <person name="Dastgheib S.M.M."/>
            <person name="Shavandi M."/>
            <person name="Tirandaz H."/>
        </authorList>
    </citation>
    <scope>NUCLEOTIDE SEQUENCE [LARGE SCALE GENOMIC DNA]</scope>
    <source>
        <strain evidence="1 2">RIPI110</strain>
    </source>
</reference>
<dbReference type="RefSeq" id="WP_086090401.1">
    <property type="nucleotide sequence ID" value="NZ_CP021112.1"/>
</dbReference>
<evidence type="ECO:0000313" key="2">
    <source>
        <dbReference type="Proteomes" id="UP000194137"/>
    </source>
</evidence>
<gene>
    <name evidence="1" type="ORF">CAK95_25085</name>
</gene>
<sequence>MLPFGRKTRPSRRRVDKQAWLVFDGDFALRPCTVIDMSDDGARLNIDQTDRLPKRFSLTFSRASRAGRHCEVRWKHGRSVGVKFVT</sequence>
<name>A0A1W6ZXK2_9HYPH</name>
<dbReference type="InterPro" id="IPR009875">
    <property type="entry name" value="PilZ_domain"/>
</dbReference>
<dbReference type="AlphaFoldDB" id="A0A1W6ZXK2"/>